<evidence type="ECO:0000256" key="1">
    <source>
        <dbReference type="SAM" id="Phobius"/>
    </source>
</evidence>
<feature type="transmembrane region" description="Helical" evidence="1">
    <location>
        <begin position="41"/>
        <end position="58"/>
    </location>
</feature>
<dbReference type="KEGG" id="dsf:UWK_02893"/>
<feature type="transmembrane region" description="Helical" evidence="1">
    <location>
        <begin position="12"/>
        <end position="29"/>
    </location>
</feature>
<keyword evidence="1" id="KW-1133">Transmembrane helix</keyword>
<dbReference type="Proteomes" id="UP000011721">
    <property type="component" value="Chromosome"/>
</dbReference>
<keyword evidence="1" id="KW-0812">Transmembrane</keyword>
<organism evidence="2 3">
    <name type="scientific">Desulfocapsa sulfexigens (strain DSM 10523 / SB164P1)</name>
    <dbReference type="NCBI Taxonomy" id="1167006"/>
    <lineage>
        <taxon>Bacteria</taxon>
        <taxon>Pseudomonadati</taxon>
        <taxon>Thermodesulfobacteriota</taxon>
        <taxon>Desulfobulbia</taxon>
        <taxon>Desulfobulbales</taxon>
        <taxon>Desulfocapsaceae</taxon>
        <taxon>Desulfocapsa</taxon>
    </lineage>
</organism>
<dbReference type="EMBL" id="CP003985">
    <property type="protein sequence ID" value="AGF79424.1"/>
    <property type="molecule type" value="Genomic_DNA"/>
</dbReference>
<keyword evidence="3" id="KW-1185">Reference proteome</keyword>
<evidence type="ECO:0000313" key="3">
    <source>
        <dbReference type="Proteomes" id="UP000011721"/>
    </source>
</evidence>
<dbReference type="STRING" id="1167006.UWK_02893"/>
<name>M1NIN0_DESSD</name>
<evidence type="ECO:0000313" key="2">
    <source>
        <dbReference type="EMBL" id="AGF79424.1"/>
    </source>
</evidence>
<keyword evidence="1" id="KW-0472">Membrane</keyword>
<reference evidence="3" key="1">
    <citation type="journal article" date="2013" name="Stand. Genomic Sci.">
        <title>Complete genome sequence of Desulfocapsa sulfexigens, a marine deltaproteobacterium specialized in disproportionating inorganic sulfur compounds.</title>
        <authorList>
            <person name="Finster K.W."/>
            <person name="Kjeldsen K.U."/>
            <person name="Kube M."/>
            <person name="Reinhardt R."/>
            <person name="Mussmann M."/>
            <person name="Amann R."/>
            <person name="Schreiber L."/>
        </authorList>
    </citation>
    <scope>NUCLEOTIDE SEQUENCE [LARGE SCALE GENOMIC DNA]</scope>
    <source>
        <strain evidence="3">DSM 10523 / SB164P1</strain>
    </source>
</reference>
<dbReference type="AlphaFoldDB" id="M1NIN0"/>
<dbReference type="HOGENOM" id="CLU_2272882_0_0_7"/>
<gene>
    <name evidence="2" type="ordered locus">UWK_02893</name>
</gene>
<proteinExistence type="predicted"/>
<sequence>MENIINVTHEFYAWAIPGVFLCVVAFLVFRSATMQAQLKRGFIFLFLVAIISVGYFLLTGKSPTEIPASINSFFNTPRDPEKRKINYYRDPKERVGNQLNEE</sequence>
<protein>
    <submittedName>
        <fullName evidence="2">Uncharacterized protein</fullName>
    </submittedName>
</protein>
<accession>M1NIN0</accession>